<proteinExistence type="predicted"/>
<name>A0AAV3QMN7_LITER</name>
<dbReference type="Proteomes" id="UP001454036">
    <property type="component" value="Unassembled WGS sequence"/>
</dbReference>
<dbReference type="EMBL" id="BAABME010005341">
    <property type="protein sequence ID" value="GAA0165325.1"/>
    <property type="molecule type" value="Genomic_DNA"/>
</dbReference>
<evidence type="ECO:0000313" key="2">
    <source>
        <dbReference type="EMBL" id="GAA0165325.1"/>
    </source>
</evidence>
<feature type="transmembrane region" description="Helical" evidence="1">
    <location>
        <begin position="31"/>
        <end position="50"/>
    </location>
</feature>
<accession>A0AAV3QMN7</accession>
<sequence length="127" mass="14651">MKTTELLLPNKGVISKIFDGQANPEGKVWDFSSKIGYCLAIFFLYVFLSWSRNSKSFRKMSNELEKVQVSTFISLQKNNEVLVHISGVCTERKMFELDDLDDDSVTNEWMESLYKKARATIEEPDPI</sequence>
<evidence type="ECO:0000313" key="3">
    <source>
        <dbReference type="Proteomes" id="UP001454036"/>
    </source>
</evidence>
<gene>
    <name evidence="2" type="ORF">LIER_20759</name>
</gene>
<keyword evidence="1" id="KW-1133">Transmembrane helix</keyword>
<dbReference type="AlphaFoldDB" id="A0AAV3QMN7"/>
<evidence type="ECO:0000256" key="1">
    <source>
        <dbReference type="SAM" id="Phobius"/>
    </source>
</evidence>
<organism evidence="2 3">
    <name type="scientific">Lithospermum erythrorhizon</name>
    <name type="common">Purple gromwell</name>
    <name type="synonym">Lithospermum officinale var. erythrorhizon</name>
    <dbReference type="NCBI Taxonomy" id="34254"/>
    <lineage>
        <taxon>Eukaryota</taxon>
        <taxon>Viridiplantae</taxon>
        <taxon>Streptophyta</taxon>
        <taxon>Embryophyta</taxon>
        <taxon>Tracheophyta</taxon>
        <taxon>Spermatophyta</taxon>
        <taxon>Magnoliopsida</taxon>
        <taxon>eudicotyledons</taxon>
        <taxon>Gunneridae</taxon>
        <taxon>Pentapetalae</taxon>
        <taxon>asterids</taxon>
        <taxon>lamiids</taxon>
        <taxon>Boraginales</taxon>
        <taxon>Boraginaceae</taxon>
        <taxon>Boraginoideae</taxon>
        <taxon>Lithospermeae</taxon>
        <taxon>Lithospermum</taxon>
    </lineage>
</organism>
<keyword evidence="1" id="KW-0812">Transmembrane</keyword>
<protein>
    <recommendedName>
        <fullName evidence="4">ATP synthase F0 subunit 8</fullName>
    </recommendedName>
</protein>
<comment type="caution">
    <text evidence="2">The sequence shown here is derived from an EMBL/GenBank/DDBJ whole genome shotgun (WGS) entry which is preliminary data.</text>
</comment>
<keyword evidence="3" id="KW-1185">Reference proteome</keyword>
<keyword evidence="1" id="KW-0472">Membrane</keyword>
<evidence type="ECO:0008006" key="4">
    <source>
        <dbReference type="Google" id="ProtNLM"/>
    </source>
</evidence>
<reference evidence="2 3" key="1">
    <citation type="submission" date="2024-01" db="EMBL/GenBank/DDBJ databases">
        <title>The complete chloroplast genome sequence of Lithospermum erythrorhizon: insights into the phylogenetic relationship among Boraginaceae species and the maternal lineages of purple gromwells.</title>
        <authorList>
            <person name="Okada T."/>
            <person name="Watanabe K."/>
        </authorList>
    </citation>
    <scope>NUCLEOTIDE SEQUENCE [LARGE SCALE GENOMIC DNA]</scope>
</reference>